<gene>
    <name evidence="8" type="ORF">MNBD_GAMMA16-594</name>
</gene>
<accession>A0A3B1A2B0</accession>
<dbReference type="PANTHER" id="PTHR43499:SF1">
    <property type="entry name" value="ABC TRANSPORTER I FAMILY MEMBER 1"/>
    <property type="match status" value="1"/>
</dbReference>
<sequence length="205" mass="22467">MLEVNNLACVRGDNQLFEGLSFALVEGEVLHVHGPNGSGKTTLLRAICGLVMPDAGKIAWNGKETRKLAEDYRRHIAYFGHLNGLKDELTALENLAISARLAGVEVTEDEISSVLAKLGVEICQELPASVLSQGQKKRTALARFVLNKSKLWILDEPFTALDVAAVVVLQNVIIEHVQQGGMVILTTHQEVELDGINIRHIHLKH</sequence>
<dbReference type="SMART" id="SM00382">
    <property type="entry name" value="AAA"/>
    <property type="match status" value="1"/>
</dbReference>
<dbReference type="NCBIfam" id="NF010061">
    <property type="entry name" value="PRK13538.1"/>
    <property type="match status" value="1"/>
</dbReference>
<dbReference type="AlphaFoldDB" id="A0A3B1A2B0"/>
<evidence type="ECO:0000256" key="6">
    <source>
        <dbReference type="ARBA" id="ARBA00023136"/>
    </source>
</evidence>
<keyword evidence="4" id="KW-0067">ATP-binding</keyword>
<dbReference type="GO" id="GO:0017004">
    <property type="term" value="P:cytochrome complex assembly"/>
    <property type="evidence" value="ECO:0007669"/>
    <property type="project" value="UniProtKB-KW"/>
</dbReference>
<reference evidence="8" key="1">
    <citation type="submission" date="2018-06" db="EMBL/GenBank/DDBJ databases">
        <authorList>
            <person name="Zhirakovskaya E."/>
        </authorList>
    </citation>
    <scope>NUCLEOTIDE SEQUENCE</scope>
</reference>
<dbReference type="InterPro" id="IPR027417">
    <property type="entry name" value="P-loop_NTPase"/>
</dbReference>
<dbReference type="GO" id="GO:0022857">
    <property type="term" value="F:transmembrane transporter activity"/>
    <property type="evidence" value="ECO:0007669"/>
    <property type="project" value="InterPro"/>
</dbReference>
<evidence type="ECO:0000256" key="3">
    <source>
        <dbReference type="ARBA" id="ARBA00022748"/>
    </source>
</evidence>
<evidence type="ECO:0000256" key="2">
    <source>
        <dbReference type="ARBA" id="ARBA00022741"/>
    </source>
</evidence>
<keyword evidence="5" id="KW-1278">Translocase</keyword>
<evidence type="ECO:0000256" key="1">
    <source>
        <dbReference type="ARBA" id="ARBA00022448"/>
    </source>
</evidence>
<dbReference type="PROSITE" id="PS50893">
    <property type="entry name" value="ABC_TRANSPORTER_2"/>
    <property type="match status" value="1"/>
</dbReference>
<protein>
    <submittedName>
        <fullName evidence="8">ABC transporter involved in cytochrome c biogenesis, ATPase component CcmA</fullName>
    </submittedName>
</protein>
<dbReference type="EMBL" id="UOFO01000109">
    <property type="protein sequence ID" value="VAW87026.1"/>
    <property type="molecule type" value="Genomic_DNA"/>
</dbReference>
<keyword evidence="6" id="KW-0472">Membrane</keyword>
<dbReference type="GO" id="GO:0016887">
    <property type="term" value="F:ATP hydrolysis activity"/>
    <property type="evidence" value="ECO:0007669"/>
    <property type="project" value="InterPro"/>
</dbReference>
<evidence type="ECO:0000256" key="4">
    <source>
        <dbReference type="ARBA" id="ARBA00022840"/>
    </source>
</evidence>
<keyword evidence="1" id="KW-0813">Transport</keyword>
<proteinExistence type="predicted"/>
<dbReference type="Gene3D" id="3.40.50.300">
    <property type="entry name" value="P-loop containing nucleotide triphosphate hydrolases"/>
    <property type="match status" value="1"/>
</dbReference>
<feature type="domain" description="ABC transporter" evidence="7">
    <location>
        <begin position="2"/>
        <end position="203"/>
    </location>
</feature>
<dbReference type="SUPFAM" id="SSF52540">
    <property type="entry name" value="P-loop containing nucleoside triphosphate hydrolases"/>
    <property type="match status" value="1"/>
</dbReference>
<evidence type="ECO:0000256" key="5">
    <source>
        <dbReference type="ARBA" id="ARBA00022967"/>
    </source>
</evidence>
<keyword evidence="2" id="KW-0547">Nucleotide-binding</keyword>
<dbReference type="InterPro" id="IPR005895">
    <property type="entry name" value="ABC_transptr_haem_export_CcmA"/>
</dbReference>
<organism evidence="8">
    <name type="scientific">hydrothermal vent metagenome</name>
    <dbReference type="NCBI Taxonomy" id="652676"/>
    <lineage>
        <taxon>unclassified sequences</taxon>
        <taxon>metagenomes</taxon>
        <taxon>ecological metagenomes</taxon>
    </lineage>
</organism>
<keyword evidence="3" id="KW-0201">Cytochrome c-type biogenesis</keyword>
<dbReference type="NCBIfam" id="TIGR01189">
    <property type="entry name" value="ccmA"/>
    <property type="match status" value="1"/>
</dbReference>
<dbReference type="GO" id="GO:0005524">
    <property type="term" value="F:ATP binding"/>
    <property type="evidence" value="ECO:0007669"/>
    <property type="project" value="UniProtKB-KW"/>
</dbReference>
<dbReference type="InterPro" id="IPR003593">
    <property type="entry name" value="AAA+_ATPase"/>
</dbReference>
<dbReference type="PANTHER" id="PTHR43499">
    <property type="entry name" value="ABC TRANSPORTER I FAMILY MEMBER 1"/>
    <property type="match status" value="1"/>
</dbReference>
<evidence type="ECO:0000313" key="8">
    <source>
        <dbReference type="EMBL" id="VAW87026.1"/>
    </source>
</evidence>
<evidence type="ECO:0000259" key="7">
    <source>
        <dbReference type="PROSITE" id="PS50893"/>
    </source>
</evidence>
<name>A0A3B1A2B0_9ZZZZ</name>
<dbReference type="Pfam" id="PF00005">
    <property type="entry name" value="ABC_tran"/>
    <property type="match status" value="1"/>
</dbReference>
<dbReference type="InterPro" id="IPR003439">
    <property type="entry name" value="ABC_transporter-like_ATP-bd"/>
</dbReference>